<sequence>MMDQATIYAMAAVIVFCFALWGLISYAHLIRKIMALNIMGSAVFLFFGAMTRRGEPETTDPVPQAMVITGIVVAVAATAFAISLAKAIHRRTGQLRLPEERDA</sequence>
<evidence type="ECO:0000256" key="6">
    <source>
        <dbReference type="ARBA" id="ARBA00023136"/>
    </source>
</evidence>
<dbReference type="Proteomes" id="UP001575105">
    <property type="component" value="Unassembled WGS sequence"/>
</dbReference>
<accession>A0ABV4U7U1</accession>
<evidence type="ECO:0000256" key="3">
    <source>
        <dbReference type="ARBA" id="ARBA00022475"/>
    </source>
</evidence>
<feature type="transmembrane region" description="Helical" evidence="7">
    <location>
        <begin position="6"/>
        <end position="26"/>
    </location>
</feature>
<dbReference type="PANTHER" id="PTHR34583">
    <property type="entry name" value="ANTIPORTER SUBUNIT MNHC2-RELATED"/>
    <property type="match status" value="1"/>
</dbReference>
<keyword evidence="3" id="KW-1003">Cell membrane</keyword>
<dbReference type="Pfam" id="PF00420">
    <property type="entry name" value="Oxidored_q2"/>
    <property type="match status" value="1"/>
</dbReference>
<feature type="transmembrane region" description="Helical" evidence="7">
    <location>
        <begin position="33"/>
        <end position="50"/>
    </location>
</feature>
<evidence type="ECO:0000313" key="8">
    <source>
        <dbReference type="EMBL" id="MFA9479674.1"/>
    </source>
</evidence>
<keyword evidence="5 7" id="KW-1133">Transmembrane helix</keyword>
<name>A0ABV4U7U1_9BACT</name>
<evidence type="ECO:0000256" key="5">
    <source>
        <dbReference type="ARBA" id="ARBA00022989"/>
    </source>
</evidence>
<evidence type="ECO:0000313" key="9">
    <source>
        <dbReference type="Proteomes" id="UP001575105"/>
    </source>
</evidence>
<gene>
    <name evidence="8" type="ORF">ACERK3_15405</name>
</gene>
<keyword evidence="9" id="KW-1185">Reference proteome</keyword>
<dbReference type="PANTHER" id="PTHR34583:SF2">
    <property type="entry name" value="ANTIPORTER SUBUNIT MNHC2-RELATED"/>
    <property type="match status" value="1"/>
</dbReference>
<evidence type="ECO:0000256" key="7">
    <source>
        <dbReference type="SAM" id="Phobius"/>
    </source>
</evidence>
<evidence type="ECO:0000256" key="2">
    <source>
        <dbReference type="ARBA" id="ARBA00010388"/>
    </source>
</evidence>
<dbReference type="EMBL" id="JBGUBD010000011">
    <property type="protein sequence ID" value="MFA9479674.1"/>
    <property type="molecule type" value="Genomic_DNA"/>
</dbReference>
<evidence type="ECO:0000256" key="4">
    <source>
        <dbReference type="ARBA" id="ARBA00022692"/>
    </source>
</evidence>
<evidence type="ECO:0000256" key="1">
    <source>
        <dbReference type="ARBA" id="ARBA00004651"/>
    </source>
</evidence>
<dbReference type="RefSeq" id="WP_425346600.1">
    <property type="nucleotide sequence ID" value="NZ_JBGUBD010000011.1"/>
</dbReference>
<comment type="similarity">
    <text evidence="2">Belongs to the CPA3 antiporters (TC 2.A.63) subunit C family.</text>
</comment>
<dbReference type="Gene3D" id="1.10.287.3510">
    <property type="match status" value="1"/>
</dbReference>
<protein>
    <submittedName>
        <fullName evidence="8">NADH-quinone oxidoreductase subunit K</fullName>
    </submittedName>
</protein>
<dbReference type="InterPro" id="IPR050601">
    <property type="entry name" value="CPA3_antiporter_subunitC"/>
</dbReference>
<keyword evidence="6 7" id="KW-0472">Membrane</keyword>
<comment type="subcellular location">
    <subcellularLocation>
        <location evidence="1">Cell membrane</location>
        <topology evidence="1">Multi-pass membrane protein</topology>
    </subcellularLocation>
</comment>
<feature type="transmembrane region" description="Helical" evidence="7">
    <location>
        <begin position="62"/>
        <end position="85"/>
    </location>
</feature>
<organism evidence="8 9">
    <name type="scientific">Natronomicrosphaera hydrolytica</name>
    <dbReference type="NCBI Taxonomy" id="3242702"/>
    <lineage>
        <taxon>Bacteria</taxon>
        <taxon>Pseudomonadati</taxon>
        <taxon>Planctomycetota</taxon>
        <taxon>Phycisphaerae</taxon>
        <taxon>Phycisphaerales</taxon>
        <taxon>Phycisphaeraceae</taxon>
        <taxon>Natronomicrosphaera</taxon>
    </lineage>
</organism>
<dbReference type="InterPro" id="IPR039428">
    <property type="entry name" value="NUOK/Mnh_C1-like"/>
</dbReference>
<proteinExistence type="inferred from homology"/>
<comment type="caution">
    <text evidence="8">The sequence shown here is derived from an EMBL/GenBank/DDBJ whole genome shotgun (WGS) entry which is preliminary data.</text>
</comment>
<keyword evidence="4 7" id="KW-0812">Transmembrane</keyword>
<reference evidence="8 9" key="1">
    <citation type="submission" date="2024-08" db="EMBL/GenBank/DDBJ databases">
        <title>Whole-genome sequencing of halo(alkali)philic microorganisms from hypersaline lakes.</title>
        <authorList>
            <person name="Sorokin D.Y."/>
            <person name="Merkel A.Y."/>
            <person name="Messina E."/>
            <person name="Yakimov M."/>
        </authorList>
    </citation>
    <scope>NUCLEOTIDE SEQUENCE [LARGE SCALE GENOMIC DNA]</scope>
    <source>
        <strain evidence="8 9">AB-hyl4</strain>
    </source>
</reference>